<keyword evidence="1" id="KW-0472">Membrane</keyword>
<dbReference type="CTD" id="20247504"/>
<keyword evidence="1" id="KW-1133">Transmembrane helix</keyword>
<evidence type="ECO:0000256" key="1">
    <source>
        <dbReference type="SAM" id="Phobius"/>
    </source>
</evidence>
<evidence type="ECO:0000313" key="3">
    <source>
        <dbReference type="Proteomes" id="UP000030746"/>
    </source>
</evidence>
<dbReference type="Gene3D" id="2.170.300.10">
    <property type="entry name" value="Tie2 ligand-binding domain superfamily"/>
    <property type="match status" value="1"/>
</dbReference>
<proteinExistence type="predicted"/>
<dbReference type="AlphaFoldDB" id="V4AML5"/>
<name>V4AML5_LOTGI</name>
<keyword evidence="1" id="KW-0812">Transmembrane</keyword>
<dbReference type="RefSeq" id="XP_009043964.1">
    <property type="nucleotide sequence ID" value="XM_009045716.1"/>
</dbReference>
<protein>
    <recommendedName>
        <fullName evidence="4">EGF-like domain-containing protein</fullName>
    </recommendedName>
</protein>
<evidence type="ECO:0008006" key="4">
    <source>
        <dbReference type="Google" id="ProtNLM"/>
    </source>
</evidence>
<organism evidence="2 3">
    <name type="scientific">Lottia gigantea</name>
    <name type="common">Giant owl limpet</name>
    <dbReference type="NCBI Taxonomy" id="225164"/>
    <lineage>
        <taxon>Eukaryota</taxon>
        <taxon>Metazoa</taxon>
        <taxon>Spiralia</taxon>
        <taxon>Lophotrochozoa</taxon>
        <taxon>Mollusca</taxon>
        <taxon>Gastropoda</taxon>
        <taxon>Patellogastropoda</taxon>
        <taxon>Lottioidea</taxon>
        <taxon>Lottiidae</taxon>
        <taxon>Lottia</taxon>
    </lineage>
</organism>
<sequence length="244" mass="26636">MYGQNCSTKCGNCYNEEQCDPITGDCPNGCSMGFGGDSCSFDNTVMVLIIRAFIIAGSIAGGIYIIVMIFCTVMCVGSRRKTKREMYMDDSPTFEDENVPPVQMRRGTGRDGIFMTHLNSLMNLGQTPKGQKTVTKEATFRLSRENNLYASSGPSWRDSEFSVLSDNNYINMKSGVGPPRTSGGLIYANGILIDQNSAPPRGSYGDILNQYVNLKRGPSSKNVSQDVPPSYSDAIYQNSAITNV</sequence>
<dbReference type="KEGG" id="lgi:LOTGIDRAFT_228016"/>
<keyword evidence="3" id="KW-1185">Reference proteome</keyword>
<gene>
    <name evidence="2" type="ORF">LOTGIDRAFT_228016</name>
</gene>
<evidence type="ECO:0000313" key="2">
    <source>
        <dbReference type="EMBL" id="ESP05419.1"/>
    </source>
</evidence>
<feature type="transmembrane region" description="Helical" evidence="1">
    <location>
        <begin position="48"/>
        <end position="76"/>
    </location>
</feature>
<dbReference type="Proteomes" id="UP000030746">
    <property type="component" value="Unassembled WGS sequence"/>
</dbReference>
<dbReference type="HOGENOM" id="CLU_1139111_0_0_1"/>
<dbReference type="OrthoDB" id="10252017at2759"/>
<reference evidence="2 3" key="1">
    <citation type="journal article" date="2013" name="Nature">
        <title>Insights into bilaterian evolution from three spiralian genomes.</title>
        <authorList>
            <person name="Simakov O."/>
            <person name="Marletaz F."/>
            <person name="Cho S.J."/>
            <person name="Edsinger-Gonzales E."/>
            <person name="Havlak P."/>
            <person name="Hellsten U."/>
            <person name="Kuo D.H."/>
            <person name="Larsson T."/>
            <person name="Lv J."/>
            <person name="Arendt D."/>
            <person name="Savage R."/>
            <person name="Osoegawa K."/>
            <person name="de Jong P."/>
            <person name="Grimwood J."/>
            <person name="Chapman J.A."/>
            <person name="Shapiro H."/>
            <person name="Aerts A."/>
            <person name="Otillar R.P."/>
            <person name="Terry A.Y."/>
            <person name="Boore J.L."/>
            <person name="Grigoriev I.V."/>
            <person name="Lindberg D.R."/>
            <person name="Seaver E.C."/>
            <person name="Weisblat D.A."/>
            <person name="Putnam N.H."/>
            <person name="Rokhsar D.S."/>
        </authorList>
    </citation>
    <scope>NUCLEOTIDE SEQUENCE [LARGE SCALE GENOMIC DNA]</scope>
</reference>
<dbReference type="EMBL" id="KB199650">
    <property type="protein sequence ID" value="ESP05419.1"/>
    <property type="molecule type" value="Genomic_DNA"/>
</dbReference>
<dbReference type="GeneID" id="20247504"/>
<accession>V4AML5</accession>